<dbReference type="InterPro" id="IPR010997">
    <property type="entry name" value="HRDC-like_sf"/>
</dbReference>
<reference evidence="6" key="2">
    <citation type="submission" date="2017-02" db="UniProtKB">
        <authorList>
            <consortium name="WormBaseParasite"/>
        </authorList>
    </citation>
    <scope>IDENTIFICATION</scope>
</reference>
<dbReference type="GO" id="GO:0000166">
    <property type="term" value="F:nucleotide binding"/>
    <property type="evidence" value="ECO:0007669"/>
    <property type="project" value="InterPro"/>
</dbReference>
<dbReference type="FunFam" id="1.20.1250.40:FF:000010">
    <property type="entry name" value="RNA Polymerase II (B) subunit"/>
    <property type="match status" value="1"/>
</dbReference>
<dbReference type="Proteomes" id="UP000035642">
    <property type="component" value="Unassembled WGS sequence"/>
</dbReference>
<dbReference type="AlphaFoldDB" id="A0A0K0D4N9"/>
<evidence type="ECO:0000256" key="3">
    <source>
        <dbReference type="ARBA" id="ARBA00025724"/>
    </source>
</evidence>
<feature type="domain" description="RNA polymerase Rpb4/RPC9 core" evidence="4">
    <location>
        <begin position="6"/>
        <end position="125"/>
    </location>
</feature>
<dbReference type="WBParaSite" id="ACAC_0000503401-mRNA-1">
    <property type="protein sequence ID" value="ACAC_0000503401-mRNA-1"/>
    <property type="gene ID" value="ACAC_0000503401"/>
</dbReference>
<keyword evidence="2" id="KW-0539">Nucleus</keyword>
<organism evidence="5 6">
    <name type="scientific">Angiostrongylus cantonensis</name>
    <name type="common">Rat lungworm</name>
    <dbReference type="NCBI Taxonomy" id="6313"/>
    <lineage>
        <taxon>Eukaryota</taxon>
        <taxon>Metazoa</taxon>
        <taxon>Ecdysozoa</taxon>
        <taxon>Nematoda</taxon>
        <taxon>Chromadorea</taxon>
        <taxon>Rhabditida</taxon>
        <taxon>Rhabditina</taxon>
        <taxon>Rhabditomorpha</taxon>
        <taxon>Strongyloidea</taxon>
        <taxon>Metastrongylidae</taxon>
        <taxon>Angiostrongylus</taxon>
    </lineage>
</organism>
<name>A0A0K0D4N9_ANGCA</name>
<dbReference type="GO" id="GO:0030880">
    <property type="term" value="C:RNA polymerase complex"/>
    <property type="evidence" value="ECO:0007669"/>
    <property type="project" value="InterPro"/>
</dbReference>
<dbReference type="InterPro" id="IPR038324">
    <property type="entry name" value="Rpb4/RPC9_sf"/>
</dbReference>
<dbReference type="SUPFAM" id="SSF47819">
    <property type="entry name" value="HRDC-like"/>
    <property type="match status" value="1"/>
</dbReference>
<dbReference type="InterPro" id="IPR045222">
    <property type="entry name" value="Rpb4-like"/>
</dbReference>
<evidence type="ECO:0000313" key="6">
    <source>
        <dbReference type="WBParaSite" id="ACAC_0000503401-mRNA-1"/>
    </source>
</evidence>
<proteinExistence type="inferred from homology"/>
<dbReference type="Gene3D" id="1.20.1250.40">
    <property type="match status" value="1"/>
</dbReference>
<evidence type="ECO:0000259" key="4">
    <source>
        <dbReference type="SMART" id="SM00657"/>
    </source>
</evidence>
<comment type="similarity">
    <text evidence="3">Belongs to the eukaryotic RPB4 RNA polymerase subunit family.</text>
</comment>
<dbReference type="Pfam" id="PF03874">
    <property type="entry name" value="RNA_pol_Rpb4"/>
    <property type="match status" value="1"/>
</dbReference>
<dbReference type="InterPro" id="IPR006590">
    <property type="entry name" value="RNA_pol_Rpb4/RPC9_core"/>
</dbReference>
<dbReference type="GO" id="GO:0005634">
    <property type="term" value="C:nucleus"/>
    <property type="evidence" value="ECO:0007669"/>
    <property type="project" value="UniProtKB-SubCell"/>
</dbReference>
<evidence type="ECO:0000256" key="2">
    <source>
        <dbReference type="ARBA" id="ARBA00023242"/>
    </source>
</evidence>
<sequence length="125" mass="14668">MCRYSSEFESRNCHALLTSEVFLLLEHRRQQNEAKDEIDTTNEVFTRSLEYARRFSEFKNRESIKAARALFSQKPLHKFEVAQIINLCPETAEEAKALIPSIENKLEDDDLDQILKDLQSKKTFQ</sequence>
<keyword evidence="5" id="KW-1185">Reference proteome</keyword>
<protein>
    <submittedName>
        <fullName evidence="6">RPOL4c domain-containing protein</fullName>
    </submittedName>
</protein>
<dbReference type="PANTHER" id="PTHR21297">
    <property type="entry name" value="DNA-DIRECTED RNA POLYMERASE II"/>
    <property type="match status" value="1"/>
</dbReference>
<accession>A0A0K0D4N9</accession>
<reference evidence="5" key="1">
    <citation type="submission" date="2012-09" db="EMBL/GenBank/DDBJ databases">
        <authorList>
            <person name="Martin A.A."/>
        </authorList>
    </citation>
    <scope>NUCLEOTIDE SEQUENCE</scope>
</reference>
<dbReference type="OrthoDB" id="2186918at2759"/>
<evidence type="ECO:0000256" key="1">
    <source>
        <dbReference type="ARBA" id="ARBA00004123"/>
    </source>
</evidence>
<evidence type="ECO:0000313" key="5">
    <source>
        <dbReference type="Proteomes" id="UP000035642"/>
    </source>
</evidence>
<comment type="subcellular location">
    <subcellularLocation>
        <location evidence="1">Nucleus</location>
    </subcellularLocation>
</comment>
<dbReference type="InterPro" id="IPR005574">
    <property type="entry name" value="Rpb4/RPC9"/>
</dbReference>
<dbReference type="GO" id="GO:0006352">
    <property type="term" value="P:DNA-templated transcription initiation"/>
    <property type="evidence" value="ECO:0007669"/>
    <property type="project" value="InterPro"/>
</dbReference>
<dbReference type="SMART" id="SM00657">
    <property type="entry name" value="RPOL4c"/>
    <property type="match status" value="1"/>
</dbReference>
<dbReference type="STRING" id="6313.A0A0K0D4N9"/>